<gene>
    <name evidence="1" type="ORF">FJM51_19000</name>
</gene>
<reference evidence="1 2" key="1">
    <citation type="submission" date="2019-06" db="EMBL/GenBank/DDBJ databases">
        <title>A novel bacterium of genus Amaricoccus, isolated from marine sediment.</title>
        <authorList>
            <person name="Huang H."/>
            <person name="Mo K."/>
            <person name="Hu Y."/>
        </authorList>
    </citation>
    <scope>NUCLEOTIDE SEQUENCE [LARGE SCALE GENOMIC DNA]</scope>
    <source>
        <strain evidence="1 2">HB172011</strain>
    </source>
</reference>
<dbReference type="EMBL" id="VFRP01000026">
    <property type="protein sequence ID" value="TPE47961.1"/>
    <property type="molecule type" value="Genomic_DNA"/>
</dbReference>
<proteinExistence type="predicted"/>
<sequence length="80" mass="8848">MYRHSIDICPDDPEELIRRLDSLAETGAEVINVIWQPRRAAEGDQSAAFDTSGSFLVISRRNAMTEAAAIDEREQSAIVA</sequence>
<comment type="caution">
    <text evidence="1">The sequence shown here is derived from an EMBL/GenBank/DDBJ whole genome shotgun (WGS) entry which is preliminary data.</text>
</comment>
<protein>
    <submittedName>
        <fullName evidence="1">Uncharacterized protein</fullName>
    </submittedName>
</protein>
<evidence type="ECO:0000313" key="1">
    <source>
        <dbReference type="EMBL" id="TPE47961.1"/>
    </source>
</evidence>
<name>A0A501WLP2_9RHOB</name>
<keyword evidence="2" id="KW-1185">Reference proteome</keyword>
<dbReference type="Proteomes" id="UP000319255">
    <property type="component" value="Unassembled WGS sequence"/>
</dbReference>
<evidence type="ECO:0000313" key="2">
    <source>
        <dbReference type="Proteomes" id="UP000319255"/>
    </source>
</evidence>
<organism evidence="1 2">
    <name type="scientific">Amaricoccus solimangrovi</name>
    <dbReference type="NCBI Taxonomy" id="2589815"/>
    <lineage>
        <taxon>Bacteria</taxon>
        <taxon>Pseudomonadati</taxon>
        <taxon>Pseudomonadota</taxon>
        <taxon>Alphaproteobacteria</taxon>
        <taxon>Rhodobacterales</taxon>
        <taxon>Paracoccaceae</taxon>
        <taxon>Amaricoccus</taxon>
    </lineage>
</organism>
<dbReference type="AlphaFoldDB" id="A0A501WLP2"/>
<dbReference type="RefSeq" id="WP_140455712.1">
    <property type="nucleotide sequence ID" value="NZ_VFRP01000026.1"/>
</dbReference>
<accession>A0A501WLP2</accession>